<proteinExistence type="inferred from homology"/>
<dbReference type="InterPro" id="IPR000838">
    <property type="entry name" value="RNA_pol_sigma70_ECF_CS"/>
</dbReference>
<dbReference type="SUPFAM" id="SSF88659">
    <property type="entry name" value="Sigma3 and sigma4 domains of RNA polymerase sigma factors"/>
    <property type="match status" value="1"/>
</dbReference>
<dbReference type="InterPro" id="IPR014284">
    <property type="entry name" value="RNA_pol_sigma-70_dom"/>
</dbReference>
<keyword evidence="3 6" id="KW-0731">Sigma factor</keyword>
<sequence length="211" mass="23460">MSIVEEDNNTSFGFADELERLLPELRAFARSLCRNRDLADDLVQETCLNAWAAIDRFQPGAAMRPWLFRILRNEFYQHTRRAWRSTELEPEQAERTLLANESLEARSDFRVLQAAIDTLPQAQRDAIILVVAAGFTYEEAGLICDCSPGTIKSRVSRARDAVLHTMTQAENGHSTAGGPSELSQATRGLDELLSDIKRLSGSIPQPVDSAA</sequence>
<keyword evidence="10" id="KW-1185">Reference proteome</keyword>
<evidence type="ECO:0000313" key="10">
    <source>
        <dbReference type="Proteomes" id="UP000027190"/>
    </source>
</evidence>
<dbReference type="Proteomes" id="UP000027190">
    <property type="component" value="Unassembled WGS sequence"/>
</dbReference>
<dbReference type="AlphaFoldDB" id="A0A062UN06"/>
<evidence type="ECO:0000256" key="5">
    <source>
        <dbReference type="ARBA" id="ARBA00023163"/>
    </source>
</evidence>
<evidence type="ECO:0000259" key="7">
    <source>
        <dbReference type="Pfam" id="PF04542"/>
    </source>
</evidence>
<evidence type="ECO:0000256" key="4">
    <source>
        <dbReference type="ARBA" id="ARBA00023125"/>
    </source>
</evidence>
<feature type="domain" description="RNA polymerase sigma factor 70 region 4 type 2" evidence="8">
    <location>
        <begin position="111"/>
        <end position="160"/>
    </location>
</feature>
<comment type="caution">
    <text evidence="9">The sequence shown here is derived from an EMBL/GenBank/DDBJ whole genome shotgun (WGS) entry which is preliminary data.</text>
</comment>
<dbReference type="Pfam" id="PF04542">
    <property type="entry name" value="Sigma70_r2"/>
    <property type="match status" value="1"/>
</dbReference>
<dbReference type="InterPro" id="IPR039425">
    <property type="entry name" value="RNA_pol_sigma-70-like"/>
</dbReference>
<evidence type="ECO:0000256" key="6">
    <source>
        <dbReference type="RuleBase" id="RU000716"/>
    </source>
</evidence>
<accession>A0A062UN06</accession>
<dbReference type="GO" id="GO:0006352">
    <property type="term" value="P:DNA-templated transcription initiation"/>
    <property type="evidence" value="ECO:0007669"/>
    <property type="project" value="InterPro"/>
</dbReference>
<dbReference type="PANTHER" id="PTHR43133:SF25">
    <property type="entry name" value="RNA POLYMERASE SIGMA FACTOR RFAY-RELATED"/>
    <property type="match status" value="1"/>
</dbReference>
<dbReference type="InterPro" id="IPR007627">
    <property type="entry name" value="RNA_pol_sigma70_r2"/>
</dbReference>
<evidence type="ECO:0000256" key="3">
    <source>
        <dbReference type="ARBA" id="ARBA00023082"/>
    </source>
</evidence>
<dbReference type="PATRIC" id="fig|1280947.3.peg.2161"/>
<dbReference type="eggNOG" id="COG1595">
    <property type="taxonomic scope" value="Bacteria"/>
</dbReference>
<name>A0A062UN06_9PROT</name>
<dbReference type="PROSITE" id="PS01063">
    <property type="entry name" value="SIGMA70_ECF"/>
    <property type="match status" value="1"/>
</dbReference>
<gene>
    <name evidence="9" type="ORF">HY30_04885</name>
</gene>
<dbReference type="InterPro" id="IPR036388">
    <property type="entry name" value="WH-like_DNA-bd_sf"/>
</dbReference>
<dbReference type="GO" id="GO:0003677">
    <property type="term" value="F:DNA binding"/>
    <property type="evidence" value="ECO:0007669"/>
    <property type="project" value="UniProtKB-KW"/>
</dbReference>
<organism evidence="9 10">
    <name type="scientific">Hyphomonas chukchiensis</name>
    <dbReference type="NCBI Taxonomy" id="1280947"/>
    <lineage>
        <taxon>Bacteria</taxon>
        <taxon>Pseudomonadati</taxon>
        <taxon>Pseudomonadota</taxon>
        <taxon>Alphaproteobacteria</taxon>
        <taxon>Hyphomonadales</taxon>
        <taxon>Hyphomonadaceae</taxon>
        <taxon>Hyphomonas</taxon>
    </lineage>
</organism>
<keyword evidence="4 6" id="KW-0238">DNA-binding</keyword>
<comment type="similarity">
    <text evidence="1 6">Belongs to the sigma-70 factor family. ECF subfamily.</text>
</comment>
<dbReference type="InterPro" id="IPR013324">
    <property type="entry name" value="RNA_pol_sigma_r3/r4-like"/>
</dbReference>
<keyword evidence="5 6" id="KW-0804">Transcription</keyword>
<evidence type="ECO:0000259" key="8">
    <source>
        <dbReference type="Pfam" id="PF08281"/>
    </source>
</evidence>
<keyword evidence="2 6" id="KW-0805">Transcription regulation</keyword>
<reference evidence="9 10" key="1">
    <citation type="journal article" date="2014" name="Antonie Van Leeuwenhoek">
        <title>Hyphomonas beringensis sp. nov. and Hyphomonas chukchiensis sp. nov., isolated from surface seawater of the Bering Sea and Chukchi Sea.</title>
        <authorList>
            <person name="Li C."/>
            <person name="Lai Q."/>
            <person name="Li G."/>
            <person name="Dong C."/>
            <person name="Wang J."/>
            <person name="Liao Y."/>
            <person name="Shao Z."/>
        </authorList>
    </citation>
    <scope>NUCLEOTIDE SEQUENCE [LARGE SCALE GENOMIC DNA]</scope>
    <source>
        <strain evidence="9 10">BH-BN04-4</strain>
    </source>
</reference>
<feature type="domain" description="RNA polymerase sigma-70 region 2" evidence="7">
    <location>
        <begin position="19"/>
        <end position="84"/>
    </location>
</feature>
<dbReference type="GO" id="GO:0016987">
    <property type="term" value="F:sigma factor activity"/>
    <property type="evidence" value="ECO:0007669"/>
    <property type="project" value="UniProtKB-KW"/>
</dbReference>
<dbReference type="Gene3D" id="1.10.10.10">
    <property type="entry name" value="Winged helix-like DNA-binding domain superfamily/Winged helix DNA-binding domain"/>
    <property type="match status" value="1"/>
</dbReference>
<evidence type="ECO:0000313" key="9">
    <source>
        <dbReference type="EMBL" id="KCZ57510.1"/>
    </source>
</evidence>
<dbReference type="InterPro" id="IPR013249">
    <property type="entry name" value="RNA_pol_sigma70_r4_t2"/>
</dbReference>
<evidence type="ECO:0000256" key="1">
    <source>
        <dbReference type="ARBA" id="ARBA00010641"/>
    </source>
</evidence>
<dbReference type="OrthoDB" id="9803470at2"/>
<protein>
    <recommendedName>
        <fullName evidence="6">RNA polymerase sigma factor</fullName>
    </recommendedName>
</protein>
<dbReference type="Pfam" id="PF08281">
    <property type="entry name" value="Sigma70_r4_2"/>
    <property type="match status" value="1"/>
</dbReference>
<dbReference type="InterPro" id="IPR013325">
    <property type="entry name" value="RNA_pol_sigma_r2"/>
</dbReference>
<evidence type="ECO:0000256" key="2">
    <source>
        <dbReference type="ARBA" id="ARBA00023015"/>
    </source>
</evidence>
<dbReference type="NCBIfam" id="TIGR02937">
    <property type="entry name" value="sigma70-ECF"/>
    <property type="match status" value="1"/>
</dbReference>
<dbReference type="Gene3D" id="1.10.1740.10">
    <property type="match status" value="1"/>
</dbReference>
<dbReference type="PANTHER" id="PTHR43133">
    <property type="entry name" value="RNA POLYMERASE ECF-TYPE SIGMA FACTO"/>
    <property type="match status" value="1"/>
</dbReference>
<dbReference type="RefSeq" id="WP_051615343.1">
    <property type="nucleotide sequence ID" value="NZ_AWFG01000030.1"/>
</dbReference>
<dbReference type="CDD" id="cd06171">
    <property type="entry name" value="Sigma70_r4"/>
    <property type="match status" value="1"/>
</dbReference>
<dbReference type="EMBL" id="AWFG01000030">
    <property type="protein sequence ID" value="KCZ57510.1"/>
    <property type="molecule type" value="Genomic_DNA"/>
</dbReference>
<dbReference type="STRING" id="1280947.HY30_04885"/>
<dbReference type="SUPFAM" id="SSF88946">
    <property type="entry name" value="Sigma2 domain of RNA polymerase sigma factors"/>
    <property type="match status" value="1"/>
</dbReference>